<evidence type="ECO:0000256" key="6">
    <source>
        <dbReference type="RuleBase" id="RU003910"/>
    </source>
</evidence>
<evidence type="ECO:0000256" key="3">
    <source>
        <dbReference type="ARBA" id="ARBA00023274"/>
    </source>
</evidence>
<sequence length="85" mass="9826">MENLIPNTLLFNRTSSTFKKQTCPLEKVDDSLINYKNVELLKNYISEKGKIVPSRISNISPKKQRLLRKSIQIARHLALLPYTVL</sequence>
<evidence type="ECO:0000256" key="1">
    <source>
        <dbReference type="ARBA" id="ARBA00005589"/>
    </source>
</evidence>
<dbReference type="InterPro" id="IPR018275">
    <property type="entry name" value="Ribosomal_bS18_CS"/>
</dbReference>
<reference evidence="8" key="1">
    <citation type="submission" date="2018-11" db="EMBL/GenBank/DDBJ databases">
        <title>Phylogenetic, genomic, and biogeographic characterization of a novel and ubiquitous marine invertebrate-associated Rickettsiales parasite, Candidatus Marinoinvertebrata rohwerii, gen. nov., sp. nov.</title>
        <authorList>
            <person name="Klinges J.G."/>
            <person name="Rosales S.M."/>
            <person name="Mcminds R."/>
            <person name="Shaver E.C."/>
            <person name="Shantz A."/>
            <person name="Peters E.C."/>
            <person name="Burkepile D.E."/>
            <person name="Silliman B.R."/>
            <person name="Vega Thurber R.L."/>
        </authorList>
    </citation>
    <scope>NUCLEOTIDE SEQUENCE [LARGE SCALE GENOMIC DNA]</scope>
    <source>
        <strain evidence="8">a_cerv_44</strain>
    </source>
</reference>
<gene>
    <name evidence="5 7" type="primary">rpsR</name>
    <name evidence="7" type="ORF">EIC27_03960</name>
</gene>
<dbReference type="NCBIfam" id="TIGR00165">
    <property type="entry name" value="S18"/>
    <property type="match status" value="1"/>
</dbReference>
<dbReference type="PROSITE" id="PS00057">
    <property type="entry name" value="RIBOSOMAL_S18"/>
    <property type="match status" value="1"/>
</dbReference>
<evidence type="ECO:0000256" key="5">
    <source>
        <dbReference type="HAMAP-Rule" id="MF_00270"/>
    </source>
</evidence>
<dbReference type="PANTHER" id="PTHR13479:SF40">
    <property type="entry name" value="SMALL RIBOSOMAL SUBUNIT PROTEIN BS18M"/>
    <property type="match status" value="1"/>
</dbReference>
<dbReference type="Pfam" id="PF01084">
    <property type="entry name" value="Ribosomal_S18"/>
    <property type="match status" value="1"/>
</dbReference>
<dbReference type="GO" id="GO:0006412">
    <property type="term" value="P:translation"/>
    <property type="evidence" value="ECO:0007669"/>
    <property type="project" value="UniProtKB-UniRule"/>
</dbReference>
<dbReference type="EMBL" id="RXFM01000048">
    <property type="protein sequence ID" value="RST65817.1"/>
    <property type="molecule type" value="Genomic_DNA"/>
</dbReference>
<dbReference type="OrthoDB" id="9812008at2"/>
<dbReference type="Proteomes" id="UP000279470">
    <property type="component" value="Unassembled WGS sequence"/>
</dbReference>
<dbReference type="GO" id="GO:0070181">
    <property type="term" value="F:small ribosomal subunit rRNA binding"/>
    <property type="evidence" value="ECO:0007669"/>
    <property type="project" value="TreeGrafter"/>
</dbReference>
<comment type="similarity">
    <text evidence="1 5 6">Belongs to the bacterial ribosomal protein bS18 family.</text>
</comment>
<evidence type="ECO:0000256" key="4">
    <source>
        <dbReference type="ARBA" id="ARBA00035141"/>
    </source>
</evidence>
<organism evidence="7 8">
    <name type="scientific">Candidatus Aquarickettsia rohweri</name>
    <dbReference type="NCBI Taxonomy" id="2602574"/>
    <lineage>
        <taxon>Bacteria</taxon>
        <taxon>Pseudomonadati</taxon>
        <taxon>Pseudomonadota</taxon>
        <taxon>Alphaproteobacteria</taxon>
        <taxon>Rickettsiales</taxon>
        <taxon>Candidatus Midichloriaceae</taxon>
        <taxon>Candidatus Aquarickettsia</taxon>
    </lineage>
</organism>
<comment type="subunit">
    <text evidence="5">Part of the 30S ribosomal subunit. Forms a tight heterodimer with protein bS6.</text>
</comment>
<keyword evidence="5" id="KW-0694">RNA-binding</keyword>
<dbReference type="InterPro" id="IPR001648">
    <property type="entry name" value="Ribosomal_bS18"/>
</dbReference>
<dbReference type="GO" id="GO:0022627">
    <property type="term" value="C:cytosolic small ribosomal subunit"/>
    <property type="evidence" value="ECO:0007669"/>
    <property type="project" value="TreeGrafter"/>
</dbReference>
<dbReference type="PRINTS" id="PR00974">
    <property type="entry name" value="RIBOSOMALS18"/>
</dbReference>
<comment type="caution">
    <text evidence="7">The sequence shown here is derived from an EMBL/GenBank/DDBJ whole genome shotgun (WGS) entry which is preliminary data.</text>
</comment>
<dbReference type="PANTHER" id="PTHR13479">
    <property type="entry name" value="30S RIBOSOMAL PROTEIN S18"/>
    <property type="match status" value="1"/>
</dbReference>
<dbReference type="Gene3D" id="4.10.640.10">
    <property type="entry name" value="Ribosomal protein S18"/>
    <property type="match status" value="1"/>
</dbReference>
<keyword evidence="8" id="KW-1185">Reference proteome</keyword>
<dbReference type="SUPFAM" id="SSF46911">
    <property type="entry name" value="Ribosomal protein S18"/>
    <property type="match status" value="1"/>
</dbReference>
<dbReference type="HAMAP" id="MF_00270">
    <property type="entry name" value="Ribosomal_bS18"/>
    <property type="match status" value="1"/>
</dbReference>
<evidence type="ECO:0000313" key="7">
    <source>
        <dbReference type="EMBL" id="RST65817.1"/>
    </source>
</evidence>
<dbReference type="GO" id="GO:0003735">
    <property type="term" value="F:structural constituent of ribosome"/>
    <property type="evidence" value="ECO:0007669"/>
    <property type="project" value="InterPro"/>
</dbReference>
<evidence type="ECO:0000256" key="2">
    <source>
        <dbReference type="ARBA" id="ARBA00022980"/>
    </source>
</evidence>
<proteinExistence type="inferred from homology"/>
<protein>
    <recommendedName>
        <fullName evidence="4 5">Small ribosomal subunit protein bS18</fullName>
    </recommendedName>
</protein>
<keyword evidence="5" id="KW-0699">rRNA-binding</keyword>
<evidence type="ECO:0000313" key="8">
    <source>
        <dbReference type="Proteomes" id="UP000279470"/>
    </source>
</evidence>
<dbReference type="RefSeq" id="WP_126044837.1">
    <property type="nucleotide sequence ID" value="NZ_RXFM01000048.1"/>
</dbReference>
<keyword evidence="2 5" id="KW-0689">Ribosomal protein</keyword>
<comment type="function">
    <text evidence="5">Binds as a heterodimer with protein bS6 to the central domain of the 16S rRNA, where it helps stabilize the platform of the 30S subunit.</text>
</comment>
<accession>A0A429XIP8</accession>
<name>A0A429XIP8_9RICK</name>
<dbReference type="InterPro" id="IPR036870">
    <property type="entry name" value="Ribosomal_bS18_sf"/>
</dbReference>
<keyword evidence="3 5" id="KW-0687">Ribonucleoprotein</keyword>
<dbReference type="AlphaFoldDB" id="A0A429XIP8"/>